<keyword evidence="2" id="KW-1185">Reference proteome</keyword>
<dbReference type="EMBL" id="AZGZ01000026">
    <property type="protein sequence ID" value="KZZ88445.1"/>
    <property type="molecule type" value="Genomic_DNA"/>
</dbReference>
<dbReference type="Proteomes" id="UP000242877">
    <property type="component" value="Unassembled WGS sequence"/>
</dbReference>
<sequence>MQAEMLMRKRRTMGLGDADIEHQIDTRIPYRTGWPKLPVLHTWTCMEGDPKKYIPEYDKVADKVRSILRKRNLNSRDIIACHRLPYGVESKEANIATATLLIITDFDGGNYISATRDIRKYLASRNLHICIEILDRKTFKLKTFAILPSEKKLVERWGHGLRNDLIAILTHSGLKWTSISMFRRGYESTREKCPATIVIGAVDPSDAKWQEKIIPQIREKCKDDLAIEVTHQNRSSFVITEGEEHSAGRNLNPRHFVRKIKMGTSCGAHDVMESATFGGMIRLKKWKEDIGTFVLSTHNGLMSDCLEKATSGGKSLSPNDKVVTEEKLRVDCPSDHDTNTILESTKTHIDDTKELLRRERKKAGTWKNWFSTEHQAQTEIANELQYEVKDLMNIQQSIESFDRRAGHMYASSGYRVRGVSRCPLDWSLTKLLDNRSMRNGLEGREVPDGMTLTSMNTWRKLDFRGRHVAKFGRSSHWTHGTINGVESVFSGFEFPYNGMFTCWPVVPETDTFAQPGDAGSLVLDAADRSHTQGAWLGLLMGSDTIHGIGYLTPVYAVFADIEETTGCSIVEPSEVT</sequence>
<protein>
    <submittedName>
        <fullName evidence="1">Uncharacterized protein</fullName>
    </submittedName>
</protein>
<dbReference type="OrthoDB" id="3796887at2759"/>
<accession>A0A167W629</accession>
<reference evidence="1 2" key="1">
    <citation type="journal article" date="2016" name="Genome Biol. Evol.">
        <title>Divergent and convergent evolution of fungal pathogenicity.</title>
        <authorList>
            <person name="Shang Y."/>
            <person name="Xiao G."/>
            <person name="Zheng P."/>
            <person name="Cen K."/>
            <person name="Zhan S."/>
            <person name="Wang C."/>
        </authorList>
    </citation>
    <scope>NUCLEOTIDE SEQUENCE [LARGE SCALE GENOMIC DNA]</scope>
    <source>
        <strain evidence="1 2">ARSEF 7405</strain>
    </source>
</reference>
<comment type="caution">
    <text evidence="1">The sequence shown here is derived from an EMBL/GenBank/DDBJ whole genome shotgun (WGS) entry which is preliminary data.</text>
</comment>
<name>A0A167W629_9EURO</name>
<evidence type="ECO:0000313" key="1">
    <source>
        <dbReference type="EMBL" id="KZZ88445.1"/>
    </source>
</evidence>
<dbReference type="AlphaFoldDB" id="A0A167W629"/>
<evidence type="ECO:0000313" key="2">
    <source>
        <dbReference type="Proteomes" id="UP000242877"/>
    </source>
</evidence>
<gene>
    <name evidence="1" type="ORF">AAP_05017</name>
</gene>
<dbReference type="VEuPathDB" id="FungiDB:AAP_05017"/>
<proteinExistence type="predicted"/>
<organism evidence="1 2">
    <name type="scientific">Ascosphaera apis ARSEF 7405</name>
    <dbReference type="NCBI Taxonomy" id="392613"/>
    <lineage>
        <taxon>Eukaryota</taxon>
        <taxon>Fungi</taxon>
        <taxon>Dikarya</taxon>
        <taxon>Ascomycota</taxon>
        <taxon>Pezizomycotina</taxon>
        <taxon>Eurotiomycetes</taxon>
        <taxon>Eurotiomycetidae</taxon>
        <taxon>Onygenales</taxon>
        <taxon>Ascosphaeraceae</taxon>
        <taxon>Ascosphaera</taxon>
    </lineage>
</organism>